<feature type="compositionally biased region" description="Low complexity" evidence="1">
    <location>
        <begin position="202"/>
        <end position="217"/>
    </location>
</feature>
<feature type="compositionally biased region" description="Basic and acidic residues" evidence="1">
    <location>
        <begin position="531"/>
        <end position="547"/>
    </location>
</feature>
<accession>A0A1X7RG00</accession>
<dbReference type="AlphaFoldDB" id="A0A1X7RG00"/>
<evidence type="ECO:0000259" key="2">
    <source>
        <dbReference type="Pfam" id="PF25534"/>
    </source>
</evidence>
<evidence type="ECO:0000256" key="1">
    <source>
        <dbReference type="SAM" id="MobiDB-lite"/>
    </source>
</evidence>
<dbReference type="STRING" id="1276538.A0A1X7RG00"/>
<dbReference type="Pfam" id="PF25534">
    <property type="entry name" value="DUF7918"/>
    <property type="match status" value="2"/>
</dbReference>
<dbReference type="InterPro" id="IPR057678">
    <property type="entry name" value="DUF7918"/>
</dbReference>
<organism evidence="3 4">
    <name type="scientific">Zymoseptoria tritici (strain ST99CH_3D7)</name>
    <dbReference type="NCBI Taxonomy" id="1276538"/>
    <lineage>
        <taxon>Eukaryota</taxon>
        <taxon>Fungi</taxon>
        <taxon>Dikarya</taxon>
        <taxon>Ascomycota</taxon>
        <taxon>Pezizomycotina</taxon>
        <taxon>Dothideomycetes</taxon>
        <taxon>Dothideomycetidae</taxon>
        <taxon>Mycosphaerellales</taxon>
        <taxon>Mycosphaerellaceae</taxon>
        <taxon>Zymoseptoria</taxon>
    </lineage>
</organism>
<protein>
    <recommendedName>
        <fullName evidence="2">DUF7918 domain-containing protein</fullName>
    </recommendedName>
</protein>
<evidence type="ECO:0000313" key="3">
    <source>
        <dbReference type="EMBL" id="SMQ46338.1"/>
    </source>
</evidence>
<feature type="compositionally biased region" description="Low complexity" evidence="1">
    <location>
        <begin position="564"/>
        <end position="574"/>
    </location>
</feature>
<feature type="compositionally biased region" description="Basic and acidic residues" evidence="1">
    <location>
        <begin position="279"/>
        <end position="298"/>
    </location>
</feature>
<name>A0A1X7RG00_ZYMT9</name>
<feature type="domain" description="DUF7918" evidence="2">
    <location>
        <begin position="18"/>
        <end position="156"/>
    </location>
</feature>
<dbReference type="EMBL" id="LT853692">
    <property type="protein sequence ID" value="SMQ46338.1"/>
    <property type="molecule type" value="Genomic_DNA"/>
</dbReference>
<proteinExistence type="predicted"/>
<feature type="compositionally biased region" description="Low complexity" evidence="1">
    <location>
        <begin position="608"/>
        <end position="618"/>
    </location>
</feature>
<feature type="compositionally biased region" description="Basic and acidic residues" evidence="1">
    <location>
        <begin position="623"/>
        <end position="632"/>
    </location>
</feature>
<feature type="compositionally biased region" description="Low complexity" evidence="1">
    <location>
        <begin position="644"/>
        <end position="658"/>
    </location>
</feature>
<sequence length="915" mass="100393">MPTLKQITTSIELGSGDTRLKEYDHRFTDGAVECFILAPETDIPFHVRITTSGYIAPGLAAYVFIDGEYQCNRNRLCLEVPGDGVDPVEYEIDLKLRQKEEKTSDGCFVARDWFFTPLKTGIADSEPNASRNWSKNVGTIEVIVLRCKQGGEKETGIDPAETVIATVPSAGRDILRAINKSSAPPKQPTSKDKEQSKDSKPKASSKAPSKAPSKKGSVVMSDVGFGGMMGLFDGAGDEPGYYKKYRPRNMVGQPYLPGHRFDDTTGRYRYYEEEDPFVRGDSRARHEQEQRAPDHRYEPYTYTVGGGFDDNDRTPSTRSGPKRVVPRTSPSPVIDESKRRRGRGVVFDIPTRSSSHHNITRRAQSPDKPRGHSRQPHRSSVFIDEASDHMQVLQRIAFEEAEKYDALWEDIDTFKTREDAHKGMMTTLRRKYDEIQAVLDELRDLNASISACMEDMNRMEWKQTYDTLFDKGLVPSPRIALRHPDGEKADAEKDDKEKKSDGWEQVGDGAVGDKDKPADNNGWDSSSHQNDSAEKANDGWNQDENKSNKSNKSNNNADWGGGDQKSNGSKKSNSGGWGDEKKDEQQNGGNDGWDKDNDDAGNNGGNAWGDAPADNAAENNDEWGEKKSDKPKSGSKAASNHGPSKSTTGRSTTSTSSTVQPHAEIKPYWKSWATKPAAASKLRLPFRDPYKYPAPPTPAVPASKAKDIKYGVQAGRGADYAHKHYRPEYLDSMEKPYAVFTFKYRSREALEKIVGKGKVREGGIGEAEKVAEKERLMRTPKDELVAELLRKRGVPEKKALSRVAASEVSAAEEVRATREGVAKARSKAASKKDAGGDGWGGPAQAADDGWGAESNGGKSNDGWASAVKPEDSVSHTGRGKAKSKTSTVNHWNDAEGMETTKGGGGGGGGDGGPKW</sequence>
<feature type="compositionally biased region" description="Basic and acidic residues" evidence="1">
    <location>
        <begin position="812"/>
        <end position="822"/>
    </location>
</feature>
<feature type="region of interest" description="Disordered" evidence="1">
    <location>
        <begin position="477"/>
        <end position="671"/>
    </location>
</feature>
<feature type="domain" description="DUF7918" evidence="2">
    <location>
        <begin position="704"/>
        <end position="752"/>
    </location>
</feature>
<feature type="compositionally biased region" description="Basic and acidic residues" evidence="1">
    <location>
        <begin position="482"/>
        <end position="502"/>
    </location>
</feature>
<gene>
    <name evidence="3" type="ORF">ZT3D7_G1484</name>
</gene>
<feature type="compositionally biased region" description="Low complexity" evidence="1">
    <location>
        <begin position="801"/>
        <end position="811"/>
    </location>
</feature>
<reference evidence="3 4" key="1">
    <citation type="submission" date="2016-06" db="EMBL/GenBank/DDBJ databases">
        <authorList>
            <person name="Kjaerup R.B."/>
            <person name="Dalgaard T.S."/>
            <person name="Juul-Madsen H.R."/>
        </authorList>
    </citation>
    <scope>NUCLEOTIDE SEQUENCE [LARGE SCALE GENOMIC DNA]</scope>
</reference>
<feature type="region of interest" description="Disordered" evidence="1">
    <location>
        <begin position="178"/>
        <end position="217"/>
    </location>
</feature>
<feature type="compositionally biased region" description="Basic and acidic residues" evidence="1">
    <location>
        <begin position="189"/>
        <end position="201"/>
    </location>
</feature>
<feature type="region of interest" description="Disordered" evidence="1">
    <location>
        <begin position="796"/>
        <end position="915"/>
    </location>
</feature>
<feature type="compositionally biased region" description="Low complexity" evidence="1">
    <location>
        <begin position="842"/>
        <end position="852"/>
    </location>
</feature>
<evidence type="ECO:0000313" key="4">
    <source>
        <dbReference type="Proteomes" id="UP000215127"/>
    </source>
</evidence>
<feature type="compositionally biased region" description="Gly residues" evidence="1">
    <location>
        <begin position="901"/>
        <end position="915"/>
    </location>
</feature>
<feature type="region of interest" description="Disordered" evidence="1">
    <location>
        <begin position="279"/>
        <end position="378"/>
    </location>
</feature>
<dbReference type="Proteomes" id="UP000215127">
    <property type="component" value="Chromosome 1"/>
</dbReference>
<keyword evidence="4" id="KW-1185">Reference proteome</keyword>